<dbReference type="Proteomes" id="UP000284772">
    <property type="component" value="Unassembled WGS sequence"/>
</dbReference>
<evidence type="ECO:0000313" key="4">
    <source>
        <dbReference type="Proteomes" id="UP000284772"/>
    </source>
</evidence>
<organism evidence="3 4">
    <name type="scientific">Bacteroides intestinalis</name>
    <dbReference type="NCBI Taxonomy" id="329854"/>
    <lineage>
        <taxon>Bacteria</taxon>
        <taxon>Pseudomonadati</taxon>
        <taxon>Bacteroidota</taxon>
        <taxon>Bacteroidia</taxon>
        <taxon>Bacteroidales</taxon>
        <taxon>Bacteroidaceae</taxon>
        <taxon>Bacteroides</taxon>
    </lineage>
</organism>
<proteinExistence type="predicted"/>
<accession>A0AAQ0LNF1</accession>
<name>A0AAQ0LNF1_9BACE</name>
<feature type="domain" description="MACPF" evidence="2">
    <location>
        <begin position="39"/>
        <end position="345"/>
    </location>
</feature>
<evidence type="ECO:0000259" key="2">
    <source>
        <dbReference type="PROSITE" id="PS51412"/>
    </source>
</evidence>
<dbReference type="InterPro" id="IPR020864">
    <property type="entry name" value="MACPF"/>
</dbReference>
<feature type="chain" id="PRO_5042848182" description="MACPF domain-containing protein" evidence="1">
    <location>
        <begin position="19"/>
        <end position="474"/>
    </location>
</feature>
<keyword evidence="1" id="KW-0732">Signal</keyword>
<reference evidence="3 4" key="1">
    <citation type="submission" date="2018-08" db="EMBL/GenBank/DDBJ databases">
        <title>A genome reference for cultivated species of the human gut microbiota.</title>
        <authorList>
            <person name="Zou Y."/>
            <person name="Xue W."/>
            <person name="Luo G."/>
        </authorList>
    </citation>
    <scope>NUCLEOTIDE SEQUENCE [LARGE SCALE GENOMIC DNA]</scope>
    <source>
        <strain evidence="3 4">AF19-10AC</strain>
    </source>
</reference>
<dbReference type="PROSITE" id="PS51412">
    <property type="entry name" value="MACPF_2"/>
    <property type="match status" value="1"/>
</dbReference>
<protein>
    <recommendedName>
        <fullName evidence="2">MACPF domain-containing protein</fullName>
    </recommendedName>
</protein>
<dbReference type="PROSITE" id="PS51257">
    <property type="entry name" value="PROKAR_LIPOPROTEIN"/>
    <property type="match status" value="1"/>
</dbReference>
<dbReference type="AlphaFoldDB" id="A0AAQ0LNF1"/>
<dbReference type="InterPro" id="IPR043708">
    <property type="entry name" value="DUF5648"/>
</dbReference>
<dbReference type="Pfam" id="PF01823">
    <property type="entry name" value="MACPF"/>
    <property type="match status" value="1"/>
</dbReference>
<dbReference type="Pfam" id="PF18885">
    <property type="entry name" value="DUF5648"/>
    <property type="match status" value="1"/>
</dbReference>
<comment type="caution">
    <text evidence="3">The sequence shown here is derived from an EMBL/GenBank/DDBJ whole genome shotgun (WGS) entry which is preliminary data.</text>
</comment>
<gene>
    <name evidence="3" type="ORF">DWX27_14115</name>
</gene>
<dbReference type="RefSeq" id="WP_115501534.1">
    <property type="nucleotide sequence ID" value="NZ_CABMMK010000001.1"/>
</dbReference>
<evidence type="ECO:0000256" key="1">
    <source>
        <dbReference type="SAM" id="SignalP"/>
    </source>
</evidence>
<evidence type="ECO:0000313" key="3">
    <source>
        <dbReference type="EMBL" id="RGT50305.1"/>
    </source>
</evidence>
<dbReference type="EMBL" id="QRWT01000015">
    <property type="protein sequence ID" value="RGT50305.1"/>
    <property type="molecule type" value="Genomic_DNA"/>
</dbReference>
<feature type="signal peptide" evidence="1">
    <location>
        <begin position="1"/>
        <end position="18"/>
    </location>
</feature>
<sequence>MKKLFYFAISICMLYACSSDSDFSPEDETTSDVYEFKTIPDKEVVFKTYPTNMKQILGAGYDVTADNLSPEAIKAPIIDLDKLANSDIYDFTRMKATSTESKDYAGENATAFLTNISNSLILEDVNSKNVLSIGTILKHKEFQSDYNHSSQYSFASCEQLFTAERWYFSPFYISEKYKYRYLTQEFENDVTSLTAENIINKYGTHFLIDVCIGARFRGLYRTTVPTATSATDIVKITLVSALTKMAQQGFSTGSSVGGWEEEVAQSIGGQLIFEFYGGNTTLLPSLPTTADLNTWLKSFNEENYTLTKITQNKVLPIYDMIKDATKRKQVKDAIEKYISNQKLSSVSTTPLLQAWNGKNHTYDTSYLDIVTHSNKKYEGAVCSIYKQQRTNTVPLYLYSNGQKQRLSVESLRADTGWQLEKELGYVYTLPVDGAIPLYEAANENDYCYTTEDKQEYGIEGSWKKTGIVCYTMPL</sequence>